<keyword evidence="2" id="KW-1185">Reference proteome</keyword>
<evidence type="ECO:0000313" key="1">
    <source>
        <dbReference type="EMBL" id="AMO24930.1"/>
    </source>
</evidence>
<dbReference type="Proteomes" id="UP000070433">
    <property type="component" value="Chromosome"/>
</dbReference>
<sequence length="128" mass="14269">MNLVVAAKHDGALMRFDVEGPWSSGDALKLAYLIKAKLARARKDHVLVDLRRVKTPPQAQGKFLICDRLRRALAPNMRIGLIGAAELVDSEAVPVDLSQCPDIALFGAEVEAVQWLNLRWRAEKIPRF</sequence>
<dbReference type="EMBL" id="CP010951">
    <property type="protein sequence ID" value="AMO24930.1"/>
    <property type="molecule type" value="Genomic_DNA"/>
</dbReference>
<gene>
    <name evidence="1" type="ORF">UC35_21470</name>
</gene>
<name>A0A127JY75_9BURK</name>
<reference evidence="1 2" key="1">
    <citation type="journal article" date="2014" name="Int. J. Syst. Evol. Microbiol.">
        <title>Ramlibacter solisilvae sp. nov., isolated from forest soil, and emended description of the genus Ramlibacter.</title>
        <authorList>
            <person name="Lee H.J."/>
            <person name="Lee S.H."/>
            <person name="Lee S.S."/>
            <person name="Lee J.S."/>
            <person name="Kim Y."/>
            <person name="Kim S.C."/>
            <person name="Jeon C.O."/>
        </authorList>
    </citation>
    <scope>NUCLEOTIDE SEQUENCE [LARGE SCALE GENOMIC DNA]</scope>
    <source>
        <strain evidence="1 2">5-10</strain>
    </source>
</reference>
<dbReference type="AlphaFoldDB" id="A0A127JY75"/>
<evidence type="ECO:0000313" key="2">
    <source>
        <dbReference type="Proteomes" id="UP000070433"/>
    </source>
</evidence>
<evidence type="ECO:0008006" key="3">
    <source>
        <dbReference type="Google" id="ProtNLM"/>
    </source>
</evidence>
<protein>
    <recommendedName>
        <fullName evidence="3">STAS/SEC14 domain-containing protein</fullName>
    </recommendedName>
</protein>
<organism evidence="1 2">
    <name type="scientific">Ramlibacter tataouinensis</name>
    <dbReference type="NCBI Taxonomy" id="94132"/>
    <lineage>
        <taxon>Bacteria</taxon>
        <taxon>Pseudomonadati</taxon>
        <taxon>Pseudomonadota</taxon>
        <taxon>Betaproteobacteria</taxon>
        <taxon>Burkholderiales</taxon>
        <taxon>Comamonadaceae</taxon>
        <taxon>Ramlibacter</taxon>
    </lineage>
</organism>
<accession>A0A127JY75</accession>
<proteinExistence type="predicted"/>